<comment type="caution">
    <text evidence="2">The sequence shown here is derived from an EMBL/GenBank/DDBJ whole genome shotgun (WGS) entry which is preliminary data.</text>
</comment>
<name>A0AAN6RYG5_9PEZI</name>
<reference evidence="3" key="1">
    <citation type="journal article" date="2023" name="Mol. Phylogenet. Evol.">
        <title>Genome-scale phylogeny and comparative genomics of the fungal order Sordariales.</title>
        <authorList>
            <person name="Hensen N."/>
            <person name="Bonometti L."/>
            <person name="Westerberg I."/>
            <person name="Brannstrom I.O."/>
            <person name="Guillou S."/>
            <person name="Cros-Aarteil S."/>
            <person name="Calhoun S."/>
            <person name="Haridas S."/>
            <person name="Kuo A."/>
            <person name="Mondo S."/>
            <person name="Pangilinan J."/>
            <person name="Riley R."/>
            <person name="LaButti K."/>
            <person name="Andreopoulos B."/>
            <person name="Lipzen A."/>
            <person name="Chen C."/>
            <person name="Yan M."/>
            <person name="Daum C."/>
            <person name="Ng V."/>
            <person name="Clum A."/>
            <person name="Steindorff A."/>
            <person name="Ohm R.A."/>
            <person name="Martin F."/>
            <person name="Silar P."/>
            <person name="Natvig D.O."/>
            <person name="Lalanne C."/>
            <person name="Gautier V."/>
            <person name="Ament-Velasquez S.L."/>
            <person name="Kruys A."/>
            <person name="Hutchinson M.I."/>
            <person name="Powell A.J."/>
            <person name="Barry K."/>
            <person name="Miller A.N."/>
            <person name="Grigoriev I.V."/>
            <person name="Debuchy R."/>
            <person name="Gladieux P."/>
            <person name="Hiltunen Thoren M."/>
            <person name="Johannesson H."/>
        </authorList>
    </citation>
    <scope>NUCLEOTIDE SEQUENCE [LARGE SCALE GENOMIC DNA]</scope>
    <source>
        <strain evidence="3">CBS 340.73</strain>
    </source>
</reference>
<feature type="region of interest" description="Disordered" evidence="1">
    <location>
        <begin position="86"/>
        <end position="110"/>
    </location>
</feature>
<feature type="non-terminal residue" evidence="2">
    <location>
        <position position="1"/>
    </location>
</feature>
<feature type="compositionally biased region" description="Polar residues" evidence="1">
    <location>
        <begin position="95"/>
        <end position="110"/>
    </location>
</feature>
<gene>
    <name evidence="2" type="ORF">QBC46DRAFT_347532</name>
</gene>
<accession>A0AAN6RYG5</accession>
<evidence type="ECO:0000313" key="3">
    <source>
        <dbReference type="Proteomes" id="UP001303473"/>
    </source>
</evidence>
<evidence type="ECO:0000256" key="1">
    <source>
        <dbReference type="SAM" id="MobiDB-lite"/>
    </source>
</evidence>
<sequence>VTFEKVAFDDRLVNLDHNQVKEFVKIRAENMRKDETPEEKDMLDEAAIKEAKHQVATNPRPESAVPVAIAYGPVIPEHASMHNRGIMASVGPPGQQMQSTAGGSAGSSNKTQFQDNIQRLTKVWAAQEANRLKASGGTEDAKVYMGVKYERKQNGPFQGKLVSQGTIISIDGEDYVEYRVLTKPTFF</sequence>
<dbReference type="EMBL" id="MU853981">
    <property type="protein sequence ID" value="KAK3934532.1"/>
    <property type="molecule type" value="Genomic_DNA"/>
</dbReference>
<keyword evidence="3" id="KW-1185">Reference proteome</keyword>
<evidence type="ECO:0000313" key="2">
    <source>
        <dbReference type="EMBL" id="KAK3934532.1"/>
    </source>
</evidence>
<protein>
    <submittedName>
        <fullName evidence="2">Uncharacterized protein</fullName>
    </submittedName>
</protein>
<proteinExistence type="predicted"/>
<dbReference type="Proteomes" id="UP001303473">
    <property type="component" value="Unassembled WGS sequence"/>
</dbReference>
<organism evidence="2 3">
    <name type="scientific">Diplogelasinospora grovesii</name>
    <dbReference type="NCBI Taxonomy" id="303347"/>
    <lineage>
        <taxon>Eukaryota</taxon>
        <taxon>Fungi</taxon>
        <taxon>Dikarya</taxon>
        <taxon>Ascomycota</taxon>
        <taxon>Pezizomycotina</taxon>
        <taxon>Sordariomycetes</taxon>
        <taxon>Sordariomycetidae</taxon>
        <taxon>Sordariales</taxon>
        <taxon>Diplogelasinosporaceae</taxon>
        <taxon>Diplogelasinospora</taxon>
    </lineage>
</organism>
<dbReference type="AlphaFoldDB" id="A0AAN6RYG5"/>